<proteinExistence type="predicted"/>
<dbReference type="EMBL" id="CP009526">
    <property type="protein sequence ID" value="AKB50328.1"/>
    <property type="molecule type" value="Genomic_DNA"/>
</dbReference>
<evidence type="ECO:0000313" key="2">
    <source>
        <dbReference type="EMBL" id="AKB50328.1"/>
    </source>
</evidence>
<gene>
    <name evidence="2" type="ORF">MSBRW_1075</name>
</gene>
<accession>A0A0E3QJS6</accession>
<dbReference type="PATRIC" id="fig|1434109.4.peg.1330"/>
<feature type="region of interest" description="Disordered" evidence="1">
    <location>
        <begin position="31"/>
        <end position="201"/>
    </location>
</feature>
<dbReference type="GeneID" id="24822524"/>
<feature type="compositionally biased region" description="Acidic residues" evidence="1">
    <location>
        <begin position="146"/>
        <end position="156"/>
    </location>
</feature>
<organism evidence="2 3">
    <name type="scientific">Methanosarcina barkeri str. Wiesmoor</name>
    <dbReference type="NCBI Taxonomy" id="1434109"/>
    <lineage>
        <taxon>Archaea</taxon>
        <taxon>Methanobacteriati</taxon>
        <taxon>Methanobacteriota</taxon>
        <taxon>Stenosarchaea group</taxon>
        <taxon>Methanomicrobia</taxon>
        <taxon>Methanosarcinales</taxon>
        <taxon>Methanosarcinaceae</taxon>
        <taxon>Methanosarcina</taxon>
    </lineage>
</organism>
<dbReference type="RefSeq" id="WP_011308560.1">
    <property type="nucleotide sequence ID" value="NZ_CP009526.1"/>
</dbReference>
<feature type="region of interest" description="Disordered" evidence="1">
    <location>
        <begin position="234"/>
        <end position="261"/>
    </location>
</feature>
<feature type="compositionally biased region" description="Acidic residues" evidence="1">
    <location>
        <begin position="45"/>
        <end position="75"/>
    </location>
</feature>
<feature type="compositionally biased region" description="Polar residues" evidence="1">
    <location>
        <begin position="157"/>
        <end position="178"/>
    </location>
</feature>
<dbReference type="HOGENOM" id="CLU_067262_0_0_2"/>
<feature type="compositionally biased region" description="Polar residues" evidence="1">
    <location>
        <begin position="76"/>
        <end position="94"/>
    </location>
</feature>
<sequence length="400" mass="44163">MSERAILKTLIVYLLIGCFLVSNVSCVYASSEASTDSYKNKTEVSEEEQPSEEAQNSEEQLESFEEQLDSSEDTDMQSSGNDENESEGTQPTKNTEIEPDDGEAEINLLENTEIEPDDEEAETNLSKNTEIEPDDEEAETNLSEYTEIEPDNEEAETNFSTNNETASSKNLVNQSSGYETVETEGTENQTSGEMGVAEDTEGDSSHYIGNSYHIEHSEYTIVENNTYVQSEPVKKEALESSGSTENSKSAAPPSASVNLHGEKTRVVSGEDILLKLSAVNLITKPVMHVQVIIIPPSGMSVSSSEFVQSGAGQYTTTYELEPGQGRDIEVRIETNQPGDFNVEGRVVYYFGEDTENAEDYTLNLPIKVETKSYPVEESLPGFRLMSLVFTLVAVFILKRR</sequence>
<name>A0A0E3QJS6_METBA</name>
<reference evidence="2 3" key="1">
    <citation type="submission" date="2014-07" db="EMBL/GenBank/DDBJ databases">
        <title>Methanogenic archaea and the global carbon cycle.</title>
        <authorList>
            <person name="Henriksen J.R."/>
            <person name="Luke J."/>
            <person name="Reinhart S."/>
            <person name="Benedict M.N."/>
            <person name="Youngblut N.D."/>
            <person name="Metcalf M.E."/>
            <person name="Whitaker R.J."/>
            <person name="Metcalf W.W."/>
        </authorList>
    </citation>
    <scope>NUCLEOTIDE SEQUENCE [LARGE SCALE GENOMIC DNA]</scope>
    <source>
        <strain evidence="2 3">Wiesmoor</strain>
    </source>
</reference>
<protein>
    <recommendedName>
        <fullName evidence="4">RNA-binding proteins (RRM domain)</fullName>
    </recommendedName>
</protein>
<feature type="compositionally biased region" description="Polar residues" evidence="1">
    <location>
        <begin position="240"/>
        <end position="249"/>
    </location>
</feature>
<feature type="compositionally biased region" description="Acidic residues" evidence="1">
    <location>
        <begin position="112"/>
        <end position="122"/>
    </location>
</feature>
<evidence type="ECO:0000256" key="1">
    <source>
        <dbReference type="SAM" id="MobiDB-lite"/>
    </source>
</evidence>
<evidence type="ECO:0000313" key="3">
    <source>
        <dbReference type="Proteomes" id="UP000033038"/>
    </source>
</evidence>
<dbReference type="KEGG" id="mbw:MSBRW_1075"/>
<evidence type="ECO:0008006" key="4">
    <source>
        <dbReference type="Google" id="ProtNLM"/>
    </source>
</evidence>
<dbReference type="Proteomes" id="UP000033038">
    <property type="component" value="Chromosome"/>
</dbReference>
<dbReference type="AlphaFoldDB" id="A0A0E3QJS6"/>